<sequence>MSNNQKSICPADNNVRITNISAALNTTNVKKPPVAPADTTNSTGLENSTEPTFSTDTKDFWEDTFILVIGIPSAFVILIASTGISLYIWRKYKRAASQNQSRKINVPIELITLPTNSNRVEEITLDQMVCANEPEIDKYMVPSSLPIKPQMVCADEPEKNTYMVPSSLPIKPKNNANFEEEEDHHYESIYVEMVDQTENNNDSDESLYVNMEFRTDEKGIVNVQL</sequence>
<feature type="compositionally biased region" description="Polar residues" evidence="1">
    <location>
        <begin position="38"/>
        <end position="53"/>
    </location>
</feature>
<dbReference type="Proteomes" id="UP001165740">
    <property type="component" value="Chromosome 13"/>
</dbReference>
<feature type="region of interest" description="Disordered" evidence="1">
    <location>
        <begin position="28"/>
        <end position="53"/>
    </location>
</feature>
<name>A0A9W2YR66_BIOGL</name>
<evidence type="ECO:0000313" key="3">
    <source>
        <dbReference type="Proteomes" id="UP001165740"/>
    </source>
</evidence>
<dbReference type="GeneID" id="129922573"/>
<keyword evidence="2" id="KW-1133">Transmembrane helix</keyword>
<feature type="transmembrane region" description="Helical" evidence="2">
    <location>
        <begin position="65"/>
        <end position="89"/>
    </location>
</feature>
<keyword evidence="3" id="KW-1185">Reference proteome</keyword>
<proteinExistence type="predicted"/>
<gene>
    <name evidence="4" type="primary">LOC129922573</name>
</gene>
<keyword evidence="2" id="KW-0472">Membrane</keyword>
<evidence type="ECO:0000313" key="4">
    <source>
        <dbReference type="RefSeq" id="XP_055865195.1"/>
    </source>
</evidence>
<protein>
    <submittedName>
        <fullName evidence="4">Uncharacterized protein LOC129922573</fullName>
    </submittedName>
</protein>
<organism evidence="3 4">
    <name type="scientific">Biomphalaria glabrata</name>
    <name type="common">Bloodfluke planorb</name>
    <name type="synonym">Freshwater snail</name>
    <dbReference type="NCBI Taxonomy" id="6526"/>
    <lineage>
        <taxon>Eukaryota</taxon>
        <taxon>Metazoa</taxon>
        <taxon>Spiralia</taxon>
        <taxon>Lophotrochozoa</taxon>
        <taxon>Mollusca</taxon>
        <taxon>Gastropoda</taxon>
        <taxon>Heterobranchia</taxon>
        <taxon>Euthyneura</taxon>
        <taxon>Panpulmonata</taxon>
        <taxon>Hygrophila</taxon>
        <taxon>Lymnaeoidea</taxon>
        <taxon>Planorbidae</taxon>
        <taxon>Biomphalaria</taxon>
    </lineage>
</organism>
<accession>A0A9W2YR66</accession>
<dbReference type="AlphaFoldDB" id="A0A9W2YR66"/>
<evidence type="ECO:0000256" key="2">
    <source>
        <dbReference type="SAM" id="Phobius"/>
    </source>
</evidence>
<keyword evidence="2" id="KW-0812">Transmembrane</keyword>
<evidence type="ECO:0000256" key="1">
    <source>
        <dbReference type="SAM" id="MobiDB-lite"/>
    </source>
</evidence>
<dbReference type="OrthoDB" id="10538151at2759"/>
<dbReference type="RefSeq" id="XP_055865195.1">
    <property type="nucleotide sequence ID" value="XM_056009220.1"/>
</dbReference>
<reference evidence="4" key="1">
    <citation type="submission" date="2025-08" db="UniProtKB">
        <authorList>
            <consortium name="RefSeq"/>
        </authorList>
    </citation>
    <scope>IDENTIFICATION</scope>
</reference>